<evidence type="ECO:0000313" key="1">
    <source>
        <dbReference type="EMBL" id="KAK3270605.1"/>
    </source>
</evidence>
<gene>
    <name evidence="1" type="ORF">CYMTET_21003</name>
</gene>
<protein>
    <submittedName>
        <fullName evidence="1">Uncharacterized protein</fullName>
    </submittedName>
</protein>
<keyword evidence="2" id="KW-1185">Reference proteome</keyword>
<comment type="caution">
    <text evidence="1">The sequence shown here is derived from an EMBL/GenBank/DDBJ whole genome shotgun (WGS) entry which is preliminary data.</text>
</comment>
<sequence>MLILDTNQSTNINIRMHGHSIPGEGKAMNDMKNGIMNQRLKRLRRTGGAGSSQQTAAECVMAMDIANMSGVVNKEGIVAANDVTMPAPGQSHVARSSMQ</sequence>
<dbReference type="Proteomes" id="UP001190700">
    <property type="component" value="Unassembled WGS sequence"/>
</dbReference>
<dbReference type="AlphaFoldDB" id="A0AAE0L3P5"/>
<reference evidence="1 2" key="1">
    <citation type="journal article" date="2015" name="Genome Biol. Evol.">
        <title>Comparative Genomics of a Bacterivorous Green Alga Reveals Evolutionary Causalities and Consequences of Phago-Mixotrophic Mode of Nutrition.</title>
        <authorList>
            <person name="Burns J.A."/>
            <person name="Paasch A."/>
            <person name="Narechania A."/>
            <person name="Kim E."/>
        </authorList>
    </citation>
    <scope>NUCLEOTIDE SEQUENCE [LARGE SCALE GENOMIC DNA]</scope>
    <source>
        <strain evidence="1 2">PLY_AMNH</strain>
    </source>
</reference>
<proteinExistence type="predicted"/>
<dbReference type="EMBL" id="LGRX02010293">
    <property type="protein sequence ID" value="KAK3270605.1"/>
    <property type="molecule type" value="Genomic_DNA"/>
</dbReference>
<name>A0AAE0L3P5_9CHLO</name>
<organism evidence="1 2">
    <name type="scientific">Cymbomonas tetramitiformis</name>
    <dbReference type="NCBI Taxonomy" id="36881"/>
    <lineage>
        <taxon>Eukaryota</taxon>
        <taxon>Viridiplantae</taxon>
        <taxon>Chlorophyta</taxon>
        <taxon>Pyramimonadophyceae</taxon>
        <taxon>Pyramimonadales</taxon>
        <taxon>Pyramimonadaceae</taxon>
        <taxon>Cymbomonas</taxon>
    </lineage>
</organism>
<evidence type="ECO:0000313" key="2">
    <source>
        <dbReference type="Proteomes" id="UP001190700"/>
    </source>
</evidence>
<accession>A0AAE0L3P5</accession>